<keyword evidence="4" id="KW-1185">Reference proteome</keyword>
<keyword evidence="1" id="KW-0472">Membrane</keyword>
<gene>
    <name evidence="3" type="ORF">C492_09140</name>
</gene>
<dbReference type="Proteomes" id="UP000011531">
    <property type="component" value="Unassembled WGS sequence"/>
</dbReference>
<reference evidence="3 4" key="1">
    <citation type="journal article" date="2014" name="PLoS Genet.">
        <title>Phylogenetically driven sequencing of extremely halophilic archaea reveals strategies for static and dynamic osmo-response.</title>
        <authorList>
            <person name="Becker E.A."/>
            <person name="Seitzer P.M."/>
            <person name="Tritt A."/>
            <person name="Larsen D."/>
            <person name="Krusor M."/>
            <person name="Yao A.I."/>
            <person name="Wu D."/>
            <person name="Madern D."/>
            <person name="Eisen J.A."/>
            <person name="Darling A.E."/>
            <person name="Facciotti M.T."/>
        </authorList>
    </citation>
    <scope>NUCLEOTIDE SEQUENCE [LARGE SCALE GENOMIC DNA]</scope>
    <source>
        <strain evidence="3 4">DSM 18795</strain>
    </source>
</reference>
<dbReference type="InterPro" id="IPR058442">
    <property type="entry name" value="DUF8129"/>
</dbReference>
<evidence type="ECO:0000313" key="3">
    <source>
        <dbReference type="EMBL" id="ELY61859.1"/>
    </source>
</evidence>
<dbReference type="AlphaFoldDB" id="L9XJC0"/>
<organism evidence="3 4">
    <name type="scientific">Natronococcus jeotgali DSM 18795</name>
    <dbReference type="NCBI Taxonomy" id="1227498"/>
    <lineage>
        <taxon>Archaea</taxon>
        <taxon>Methanobacteriati</taxon>
        <taxon>Methanobacteriota</taxon>
        <taxon>Stenosarchaea group</taxon>
        <taxon>Halobacteria</taxon>
        <taxon>Halobacteriales</taxon>
        <taxon>Natrialbaceae</taxon>
        <taxon>Natronococcus</taxon>
    </lineage>
</organism>
<dbReference type="EMBL" id="AOIA01000080">
    <property type="protein sequence ID" value="ELY61859.1"/>
    <property type="molecule type" value="Genomic_DNA"/>
</dbReference>
<comment type="caution">
    <text evidence="3">The sequence shown here is derived from an EMBL/GenBank/DDBJ whole genome shotgun (WGS) entry which is preliminary data.</text>
</comment>
<protein>
    <recommendedName>
        <fullName evidence="2">DUF8129 domain-containing protein</fullName>
    </recommendedName>
</protein>
<evidence type="ECO:0000313" key="4">
    <source>
        <dbReference type="Proteomes" id="UP000011531"/>
    </source>
</evidence>
<accession>L9XJC0</accession>
<dbReference type="Pfam" id="PF26450">
    <property type="entry name" value="DUF8129"/>
    <property type="match status" value="1"/>
</dbReference>
<sequence length="131" mass="15443">MTSLFFLCEDFIGNFDDIIDSLLLIGSKLLFKPFNDLFFALKFRHNRIRRILGVLVVHLLTIYLIYFLNERDVRLSYQFSNILLAVYGEEDVTNDMETLRACVAYENANQGRIQILRRLEQRASEIRSQDD</sequence>
<evidence type="ECO:0000259" key="2">
    <source>
        <dbReference type="Pfam" id="PF26450"/>
    </source>
</evidence>
<keyword evidence="1" id="KW-1133">Transmembrane helix</keyword>
<feature type="transmembrane region" description="Helical" evidence="1">
    <location>
        <begin position="51"/>
        <end position="68"/>
    </location>
</feature>
<evidence type="ECO:0000256" key="1">
    <source>
        <dbReference type="SAM" id="Phobius"/>
    </source>
</evidence>
<keyword evidence="1" id="KW-0812">Transmembrane</keyword>
<proteinExistence type="predicted"/>
<feature type="domain" description="DUF8129" evidence="2">
    <location>
        <begin position="95"/>
        <end position="128"/>
    </location>
</feature>
<name>L9XJC0_9EURY</name>